<sequence>MRKTKPIGTVPLPVPTGDLALTIHVEYESEDFATNAPAAPGNVSVTFSVVGTLGGHTIDLGVRRHNVPVRSLPADLDGLVATEAVAGLIAEYRQRITDLTIQLARLGVATGEGIAVVFTVNDLEFLRHCLMLTELRWREAIQTAEAAAQQPDPDDPSEPGFINIRPTPVGFATAARLFGAELARVEKLTTWAGQLLDLARDAAGDDEDPQ</sequence>
<name>A0ABQ4EIK2_9ACTN</name>
<dbReference type="EMBL" id="BONX01000006">
    <property type="protein sequence ID" value="GIG94568.1"/>
    <property type="molecule type" value="Genomic_DNA"/>
</dbReference>
<proteinExistence type="predicted"/>
<comment type="caution">
    <text evidence="1">The sequence shown here is derived from an EMBL/GenBank/DDBJ whole genome shotgun (WGS) entry which is preliminary data.</text>
</comment>
<gene>
    <name evidence="1" type="ORF">Pma05_11410</name>
</gene>
<keyword evidence="2" id="KW-1185">Reference proteome</keyword>
<dbReference type="RefSeq" id="WP_203856216.1">
    <property type="nucleotide sequence ID" value="NZ_BAAAZQ010000005.1"/>
</dbReference>
<evidence type="ECO:0000313" key="2">
    <source>
        <dbReference type="Proteomes" id="UP000621500"/>
    </source>
</evidence>
<reference evidence="1 2" key="1">
    <citation type="submission" date="2021-01" db="EMBL/GenBank/DDBJ databases">
        <title>Whole genome shotgun sequence of Plantactinospora mayteni NBRC 109088.</title>
        <authorList>
            <person name="Komaki H."/>
            <person name="Tamura T."/>
        </authorList>
    </citation>
    <scope>NUCLEOTIDE SEQUENCE [LARGE SCALE GENOMIC DNA]</scope>
    <source>
        <strain evidence="1 2">NBRC 109088</strain>
    </source>
</reference>
<dbReference type="Proteomes" id="UP000621500">
    <property type="component" value="Unassembled WGS sequence"/>
</dbReference>
<protein>
    <submittedName>
        <fullName evidence="1">Uncharacterized protein</fullName>
    </submittedName>
</protein>
<accession>A0ABQ4EIK2</accession>
<evidence type="ECO:0000313" key="1">
    <source>
        <dbReference type="EMBL" id="GIG94568.1"/>
    </source>
</evidence>
<organism evidence="1 2">
    <name type="scientific">Plantactinospora mayteni</name>
    <dbReference type="NCBI Taxonomy" id="566021"/>
    <lineage>
        <taxon>Bacteria</taxon>
        <taxon>Bacillati</taxon>
        <taxon>Actinomycetota</taxon>
        <taxon>Actinomycetes</taxon>
        <taxon>Micromonosporales</taxon>
        <taxon>Micromonosporaceae</taxon>
        <taxon>Plantactinospora</taxon>
    </lineage>
</organism>